<dbReference type="Proteomes" id="UP000007800">
    <property type="component" value="Unassembled WGS sequence"/>
</dbReference>
<evidence type="ECO:0000313" key="2">
    <source>
        <dbReference type="EMBL" id="EER03787.1"/>
    </source>
</evidence>
<dbReference type="RefSeq" id="XP_002771971.1">
    <property type="nucleotide sequence ID" value="XM_002771925.1"/>
</dbReference>
<reference evidence="2 3" key="1">
    <citation type="submission" date="2008-07" db="EMBL/GenBank/DDBJ databases">
        <authorList>
            <person name="El-Sayed N."/>
            <person name="Caler E."/>
            <person name="Inman J."/>
            <person name="Amedeo P."/>
            <person name="Hass B."/>
            <person name="Wortman J."/>
        </authorList>
    </citation>
    <scope>NUCLEOTIDE SEQUENCE [LARGE SCALE GENOMIC DNA]</scope>
    <source>
        <strain evidence="3">ATCC 50983 / TXsc</strain>
    </source>
</reference>
<gene>
    <name evidence="2" type="ORF">Pmar_PMAR020048</name>
</gene>
<protein>
    <recommendedName>
        <fullName evidence="1">DUF5703 domain-containing protein</fullName>
    </recommendedName>
</protein>
<dbReference type="Pfam" id="PF18961">
    <property type="entry name" value="DUF5703_N"/>
    <property type="match status" value="1"/>
</dbReference>
<evidence type="ECO:0000313" key="3">
    <source>
        <dbReference type="Proteomes" id="UP000007800"/>
    </source>
</evidence>
<keyword evidence="3" id="KW-1185">Reference proteome</keyword>
<evidence type="ECO:0000259" key="1">
    <source>
        <dbReference type="Pfam" id="PF18961"/>
    </source>
</evidence>
<proteinExistence type="predicted"/>
<dbReference type="InParanoid" id="C5LHK5"/>
<dbReference type="GeneID" id="9048381"/>
<organism evidence="3">
    <name type="scientific">Perkinsus marinus (strain ATCC 50983 / TXsc)</name>
    <dbReference type="NCBI Taxonomy" id="423536"/>
    <lineage>
        <taxon>Eukaryota</taxon>
        <taxon>Sar</taxon>
        <taxon>Alveolata</taxon>
        <taxon>Perkinsozoa</taxon>
        <taxon>Perkinsea</taxon>
        <taxon>Perkinsida</taxon>
        <taxon>Perkinsidae</taxon>
        <taxon>Perkinsus</taxon>
    </lineage>
</organism>
<dbReference type="InterPro" id="IPR043757">
    <property type="entry name" value="DUF5703_N"/>
</dbReference>
<dbReference type="AlphaFoldDB" id="C5LHK5"/>
<accession>C5LHK5</accession>
<feature type="domain" description="DUF5703" evidence="1">
    <location>
        <begin position="1"/>
        <end position="58"/>
    </location>
</feature>
<name>C5LHK5_PERM5</name>
<sequence length="65" mass="6947">MPIGNGALAANVIVDNKNASNPIIALLISDQRSWNEAGEFIKVGKVTLELTPNPWVTADTTSIKQ</sequence>
<feature type="non-terminal residue" evidence="2">
    <location>
        <position position="65"/>
    </location>
</feature>
<dbReference type="EMBL" id="GG682094">
    <property type="protein sequence ID" value="EER03787.1"/>
    <property type="molecule type" value="Genomic_DNA"/>
</dbReference>
<dbReference type="OrthoDB" id="331288at2759"/>